<reference evidence="2" key="1">
    <citation type="submission" date="2021-12" db="EMBL/GenBank/DDBJ databases">
        <authorList>
            <person name="Rodrigo-Torres L."/>
            <person name="Arahal R. D."/>
            <person name="Lucena T."/>
        </authorList>
    </citation>
    <scope>NUCLEOTIDE SEQUENCE</scope>
    <source>
        <strain evidence="2">CECT 8419</strain>
    </source>
</reference>
<dbReference type="RefSeq" id="WP_238751268.1">
    <property type="nucleotide sequence ID" value="NZ_CAKLPZ010000002.1"/>
</dbReference>
<dbReference type="Proteomes" id="UP000837803">
    <property type="component" value="Unassembled WGS sequence"/>
</dbReference>
<name>A0ABM9B2J9_9BACT</name>
<comment type="caution">
    <text evidence="2">The sequence shown here is derived from an EMBL/GenBank/DDBJ whole genome shotgun (WGS) entry which is preliminary data.</text>
</comment>
<organism evidence="2 3">
    <name type="scientific">Neolewinella maritima</name>
    <dbReference type="NCBI Taxonomy" id="1383882"/>
    <lineage>
        <taxon>Bacteria</taxon>
        <taxon>Pseudomonadati</taxon>
        <taxon>Bacteroidota</taxon>
        <taxon>Saprospiria</taxon>
        <taxon>Saprospirales</taxon>
        <taxon>Lewinellaceae</taxon>
        <taxon>Neolewinella</taxon>
    </lineage>
</organism>
<sequence>MGGMFGTAYLALLVSLLVHVTLRGLWIAAIGLRYVSGDIDYDALRYQAIYRDWLRRSVGSFDDYIERLERYCSVMFSVAFLIIFCFLSITTYFLFAIALQGGYGWLVGRETMTTGVFTGAGFVSVLCLVLGVLYLIDFFTLGWFKRNRYTARAYYPVYRLMGWVTLAALYRPLYHNLVDDRFGRRLARLLPVFVLTILLVVSARIVTHGFFPYYQQDGAAWIDHRNYDDEGADIRSQRHRTTLSSRYVKDNYVEAFVAYRPRLHDPTIQRKYPDLEFARYTGLRFGEPMQLTQLYNLSDDYSYDSLLVAVSSMFRLYVDDSLRTDVPARFHYNSTREQPGLLYMIPAHTMDPGEHFLHIEAQHVVDDTLQWYTQPRVYFYK</sequence>
<keyword evidence="1" id="KW-1133">Transmembrane helix</keyword>
<proteinExistence type="predicted"/>
<evidence type="ECO:0000313" key="3">
    <source>
        <dbReference type="Proteomes" id="UP000837803"/>
    </source>
</evidence>
<keyword evidence="3" id="KW-1185">Reference proteome</keyword>
<feature type="transmembrane region" description="Helical" evidence="1">
    <location>
        <begin position="186"/>
        <end position="206"/>
    </location>
</feature>
<dbReference type="EMBL" id="CAKLPZ010000002">
    <property type="protein sequence ID" value="CAH1001422.1"/>
    <property type="molecule type" value="Genomic_DNA"/>
</dbReference>
<feature type="transmembrane region" description="Helical" evidence="1">
    <location>
        <begin position="6"/>
        <end position="26"/>
    </location>
</feature>
<accession>A0ABM9B2J9</accession>
<gene>
    <name evidence="2" type="ORF">LEM8419_02325</name>
</gene>
<feature type="transmembrane region" description="Helical" evidence="1">
    <location>
        <begin position="119"/>
        <end position="144"/>
    </location>
</feature>
<keyword evidence="1" id="KW-0812">Transmembrane</keyword>
<evidence type="ECO:0000256" key="1">
    <source>
        <dbReference type="SAM" id="Phobius"/>
    </source>
</evidence>
<evidence type="ECO:0000313" key="2">
    <source>
        <dbReference type="EMBL" id="CAH1001422.1"/>
    </source>
</evidence>
<keyword evidence="1" id="KW-0472">Membrane</keyword>
<protein>
    <submittedName>
        <fullName evidence="2">Uncharacterized protein</fullName>
    </submittedName>
</protein>
<feature type="transmembrane region" description="Helical" evidence="1">
    <location>
        <begin position="156"/>
        <end position="174"/>
    </location>
</feature>
<feature type="transmembrane region" description="Helical" evidence="1">
    <location>
        <begin position="74"/>
        <end position="99"/>
    </location>
</feature>